<gene>
    <name evidence="3" type="ORF">BC792_12816</name>
</gene>
<keyword evidence="1" id="KW-0732">Signal</keyword>
<dbReference type="Pfam" id="PF00144">
    <property type="entry name" value="Beta-lactamase"/>
    <property type="match status" value="1"/>
</dbReference>
<dbReference type="EMBL" id="VNHX01000028">
    <property type="protein sequence ID" value="TYP89297.1"/>
    <property type="molecule type" value="Genomic_DNA"/>
</dbReference>
<dbReference type="SUPFAM" id="SSF56601">
    <property type="entry name" value="beta-lactamase/transpeptidase-like"/>
    <property type="match status" value="1"/>
</dbReference>
<proteinExistence type="predicted"/>
<feature type="chain" id="PRO_5024414841" evidence="1">
    <location>
        <begin position="26"/>
        <end position="502"/>
    </location>
</feature>
<dbReference type="OrthoDB" id="846150at2"/>
<evidence type="ECO:0000313" key="3">
    <source>
        <dbReference type="EMBL" id="TYP89297.1"/>
    </source>
</evidence>
<organism evidence="3 4">
    <name type="scientific">Sphingobacterium allocomposti</name>
    <dbReference type="NCBI Taxonomy" id="415956"/>
    <lineage>
        <taxon>Bacteria</taxon>
        <taxon>Pseudomonadati</taxon>
        <taxon>Bacteroidota</taxon>
        <taxon>Sphingobacteriia</taxon>
        <taxon>Sphingobacteriales</taxon>
        <taxon>Sphingobacteriaceae</taxon>
        <taxon>Sphingobacterium</taxon>
    </lineage>
</organism>
<evidence type="ECO:0000259" key="2">
    <source>
        <dbReference type="Pfam" id="PF00144"/>
    </source>
</evidence>
<protein>
    <submittedName>
        <fullName evidence="3">CubicO group peptidase (Beta-lactamase class C family)</fullName>
    </submittedName>
</protein>
<dbReference type="InterPro" id="IPR001466">
    <property type="entry name" value="Beta-lactam-related"/>
</dbReference>
<keyword evidence="4" id="KW-1185">Reference proteome</keyword>
<accession>A0A5S5CZU7</accession>
<dbReference type="InterPro" id="IPR012338">
    <property type="entry name" value="Beta-lactam/transpept-like"/>
</dbReference>
<sequence length="502" mass="56544">MYAIMKEKRTVCCVMLLMGVVLSFAQPADRLAAIKSTIPMIDSAYRTFAGQRHSPGLAYALVCDGNILHIGTLGYADVDKKIPVTEKSVFRMASMTKSFVAVAILQLRDAGKLRLDDPVWQYLPAFRKQPLPTDDAPTITIRDLLTHTSGLPEDDPWGDRLLDMSTDTFYKLMEEGFAFSNTPGVGYEYSNTPFAMLGEIIRHVSGQSFDQYINEHILQPLNMRDTYWEYTEVPAPQLAKGYRWLNGAHVPEIMVRHGVYGAMGGMLSTLGDFAKYMAFHQQAWPARSGKDVQPLRRSSLREMQRPWVFNTLTAHNGNLTAFAYGYALKWTRDENQVTTVGHTGGLPGFGSNWIILPEYGFGLVCFSNTTYFPAADINTKVATEIVRRAGLSPWKKEVSEVLEQRRQTLLRYLPDWQEAEENKADFSDNFFQDNVPSVLRAKSKAVFDEIGAVVKVHDIVAINNLRGTFLIEGERGRVEVFFALSPEPRPRIQQLSFKPVSD</sequence>
<dbReference type="AlphaFoldDB" id="A0A5S5CZU7"/>
<name>A0A5S5CZU7_9SPHI</name>
<dbReference type="InterPro" id="IPR050491">
    <property type="entry name" value="AmpC-like"/>
</dbReference>
<dbReference type="Gene3D" id="3.40.710.10">
    <property type="entry name" value="DD-peptidase/beta-lactamase superfamily"/>
    <property type="match status" value="1"/>
</dbReference>
<dbReference type="PANTHER" id="PTHR46825:SF8">
    <property type="entry name" value="BETA-LACTAMASE-RELATED"/>
    <property type="match status" value="1"/>
</dbReference>
<feature type="domain" description="Beta-lactamase-related" evidence="2">
    <location>
        <begin position="42"/>
        <end position="376"/>
    </location>
</feature>
<dbReference type="Proteomes" id="UP000325105">
    <property type="component" value="Unassembled WGS sequence"/>
</dbReference>
<feature type="signal peptide" evidence="1">
    <location>
        <begin position="1"/>
        <end position="25"/>
    </location>
</feature>
<dbReference type="PANTHER" id="PTHR46825">
    <property type="entry name" value="D-ALANYL-D-ALANINE-CARBOXYPEPTIDASE/ENDOPEPTIDASE AMPH"/>
    <property type="match status" value="1"/>
</dbReference>
<evidence type="ECO:0000313" key="4">
    <source>
        <dbReference type="Proteomes" id="UP000325105"/>
    </source>
</evidence>
<reference evidence="3 4" key="1">
    <citation type="submission" date="2019-07" db="EMBL/GenBank/DDBJ databases">
        <title>Genomic Encyclopedia of Archaeal and Bacterial Type Strains, Phase II (KMG-II): from individual species to whole genera.</title>
        <authorList>
            <person name="Goeker M."/>
        </authorList>
    </citation>
    <scope>NUCLEOTIDE SEQUENCE [LARGE SCALE GENOMIC DNA]</scope>
    <source>
        <strain evidence="3 4">DSM 18850</strain>
    </source>
</reference>
<evidence type="ECO:0000256" key="1">
    <source>
        <dbReference type="SAM" id="SignalP"/>
    </source>
</evidence>
<comment type="caution">
    <text evidence="3">The sequence shown here is derived from an EMBL/GenBank/DDBJ whole genome shotgun (WGS) entry which is preliminary data.</text>
</comment>